<dbReference type="InterPro" id="IPR050492">
    <property type="entry name" value="Bact_metal-bind_prot9"/>
</dbReference>
<dbReference type="InterPro" id="IPR006127">
    <property type="entry name" value="ZnuA-like"/>
</dbReference>
<dbReference type="PROSITE" id="PS51257">
    <property type="entry name" value="PROKAR_LIPOPROTEIN"/>
    <property type="match status" value="1"/>
</dbReference>
<dbReference type="SUPFAM" id="SSF53807">
    <property type="entry name" value="Helical backbone' metal receptor"/>
    <property type="match status" value="1"/>
</dbReference>
<dbReference type="Proteomes" id="UP000033658">
    <property type="component" value="Unassembled WGS sequence"/>
</dbReference>
<evidence type="ECO:0000256" key="4">
    <source>
        <dbReference type="RuleBase" id="RU003512"/>
    </source>
</evidence>
<dbReference type="Gene3D" id="3.40.50.1980">
    <property type="entry name" value="Nitrogenase molybdenum iron protein domain"/>
    <property type="match status" value="2"/>
</dbReference>
<keyword evidence="5" id="KW-0449">Lipoprotein</keyword>
<dbReference type="AlphaFoldDB" id="A0AAX1YF28"/>
<dbReference type="GO" id="GO:0007155">
    <property type="term" value="P:cell adhesion"/>
    <property type="evidence" value="ECO:0007669"/>
    <property type="project" value="InterPro"/>
</dbReference>
<sequence>MKIKRILRLIALVIVGFSLVACTKKESSPPQSRKGLKIVTSFYPIYSMVKEVSGDLNDVRMIQSSSGIHEFEPSASDVAAIYDADIFVYHSRTLESWAGSLDPSLEKSKVQVVEASEGMQLEKVAGLEDVSADKGIDEKTLYDPHTWLDPDKVAEEAQLIARHLSKLDSKNATKYEKNASKFAEKAKELSKKYQGVFNGIKNKTFVTQHTAFSYLAKRFGLKQLGISGISPDQEPSPRQLTEIQDFIKTYQVKTIFVESNASSKLAETLKKATGVNLKVLNPLEADPENDKSYLENLEDNFKILAKELKN</sequence>
<dbReference type="Pfam" id="PF01297">
    <property type="entry name" value="ZnuA"/>
    <property type="match status" value="1"/>
</dbReference>
<evidence type="ECO:0000313" key="5">
    <source>
        <dbReference type="EMBL" id="KJQ58831.1"/>
    </source>
</evidence>
<comment type="similarity">
    <text evidence="1 4">Belongs to the bacterial solute-binding protein 9 family.</text>
</comment>
<protein>
    <submittedName>
        <fullName evidence="5">Adhesion lipoprotein</fullName>
    </submittedName>
</protein>
<evidence type="ECO:0000256" key="1">
    <source>
        <dbReference type="ARBA" id="ARBA00011028"/>
    </source>
</evidence>
<reference evidence="5 6" key="1">
    <citation type="submission" date="2015-02" db="EMBL/GenBank/DDBJ databases">
        <title>Evolution of amylase-binding proteins of oral streptococcal species.</title>
        <authorList>
            <person name="Haase E.M."/>
        </authorList>
    </citation>
    <scope>NUCLEOTIDE SEQUENCE [LARGE SCALE GENOMIC DNA]</scope>
    <source>
        <strain evidence="5 6">G9B</strain>
    </source>
</reference>
<dbReference type="EMBL" id="JYGL01000001">
    <property type="protein sequence ID" value="KJQ58831.1"/>
    <property type="molecule type" value="Genomic_DNA"/>
</dbReference>
<dbReference type="InterPro" id="IPR006128">
    <property type="entry name" value="Lipoprotein_PsaA-like"/>
</dbReference>
<organism evidence="5 6">
    <name type="scientific">Streptococcus gordonii</name>
    <dbReference type="NCBI Taxonomy" id="1302"/>
    <lineage>
        <taxon>Bacteria</taxon>
        <taxon>Bacillati</taxon>
        <taxon>Bacillota</taxon>
        <taxon>Bacilli</taxon>
        <taxon>Lactobacillales</taxon>
        <taxon>Streptococcaceae</taxon>
        <taxon>Streptococcus</taxon>
    </lineage>
</organism>
<keyword evidence="2 4" id="KW-0813">Transport</keyword>
<evidence type="ECO:0000313" key="6">
    <source>
        <dbReference type="Proteomes" id="UP000033658"/>
    </source>
</evidence>
<dbReference type="PRINTS" id="PR00691">
    <property type="entry name" value="ADHESINB"/>
</dbReference>
<name>A0AAX1YF28_STRGN</name>
<dbReference type="GO" id="GO:0046872">
    <property type="term" value="F:metal ion binding"/>
    <property type="evidence" value="ECO:0007669"/>
    <property type="project" value="InterPro"/>
</dbReference>
<dbReference type="PANTHER" id="PTHR42953:SF3">
    <property type="entry name" value="HIGH-AFFINITY ZINC UPTAKE SYSTEM PROTEIN ZNUA"/>
    <property type="match status" value="1"/>
</dbReference>
<proteinExistence type="inferred from homology"/>
<dbReference type="GO" id="GO:0030001">
    <property type="term" value="P:metal ion transport"/>
    <property type="evidence" value="ECO:0007669"/>
    <property type="project" value="InterPro"/>
</dbReference>
<dbReference type="InterPro" id="IPR006129">
    <property type="entry name" value="AdhesinB"/>
</dbReference>
<dbReference type="RefSeq" id="WP_045503381.1">
    <property type="nucleotide sequence ID" value="NZ_CP020450.2"/>
</dbReference>
<gene>
    <name evidence="5" type="primary">lmb</name>
    <name evidence="5" type="ORF">TZ86_00676</name>
</gene>
<accession>A0AAX1YF28</accession>
<comment type="caution">
    <text evidence="5">The sequence shown here is derived from an EMBL/GenBank/DDBJ whole genome shotgun (WGS) entry which is preliminary data.</text>
</comment>
<keyword evidence="3" id="KW-0732">Signal</keyword>
<dbReference type="PANTHER" id="PTHR42953">
    <property type="entry name" value="HIGH-AFFINITY ZINC UPTAKE SYSTEM PROTEIN ZNUA-RELATED"/>
    <property type="match status" value="1"/>
</dbReference>
<evidence type="ECO:0000256" key="3">
    <source>
        <dbReference type="ARBA" id="ARBA00022729"/>
    </source>
</evidence>
<evidence type="ECO:0000256" key="2">
    <source>
        <dbReference type="ARBA" id="ARBA00022448"/>
    </source>
</evidence>
<dbReference type="PRINTS" id="PR00690">
    <property type="entry name" value="ADHESNFAMILY"/>
</dbReference>